<sequence>MTALEKYQRLEAAALWREGPDGQRRDVILSIGEATITISDRQDRPLTHWSISALTRANPGALPAIYHPDGDPDETLELAEDEGQMIDALEQLRSAVARRRPQKGRVRLGVVGGFAAGILALGLFWLPGALQSHALSVLPQVKRDEIGRKLFDEVQTLTGPPCAGPGGAEALALLANRITPEGGTPPDLYVMRTGLRDSLHLPGNLLLLSRSVVEDYEDPEIAAGFVVAEYLRARAQDPVDRLLDEAGTGAVLRLLTTGELTQDTLGDHARTLVGAEPRALPADALIAGFAAAGIQTRPYGYAVDITGESTLPLIEADPYPSGAPEPVLRDSDWLRLQAICGG</sequence>
<dbReference type="Proteomes" id="UP000193963">
    <property type="component" value="Unassembled WGS sequence"/>
</dbReference>
<accession>A0A1X6Y8Y9</accession>
<keyword evidence="3" id="KW-1185">Reference proteome</keyword>
<dbReference type="AlphaFoldDB" id="A0A1X6Y8Y9"/>
<keyword evidence="1" id="KW-0472">Membrane</keyword>
<feature type="transmembrane region" description="Helical" evidence="1">
    <location>
        <begin position="108"/>
        <end position="126"/>
    </location>
</feature>
<evidence type="ECO:0000313" key="2">
    <source>
        <dbReference type="EMBL" id="SLN14107.1"/>
    </source>
</evidence>
<protein>
    <submittedName>
        <fullName evidence="2">Uncharacterized protein</fullName>
    </submittedName>
</protein>
<keyword evidence="1" id="KW-1133">Transmembrane helix</keyword>
<name>A0A1X6Y8Y9_9RHOB</name>
<dbReference type="EMBL" id="FWFN01000001">
    <property type="protein sequence ID" value="SLN14107.1"/>
    <property type="molecule type" value="Genomic_DNA"/>
</dbReference>
<reference evidence="3" key="1">
    <citation type="submission" date="2017-03" db="EMBL/GenBank/DDBJ databases">
        <authorList>
            <person name="Rodrigo-Torres L."/>
            <person name="Arahal R.D."/>
            <person name="Lucena T."/>
        </authorList>
    </citation>
    <scope>NUCLEOTIDE SEQUENCE [LARGE SCALE GENOMIC DNA]</scope>
    <source>
        <strain evidence="3">CECT 7751</strain>
    </source>
</reference>
<proteinExistence type="predicted"/>
<keyword evidence="1" id="KW-0812">Transmembrane</keyword>
<evidence type="ECO:0000256" key="1">
    <source>
        <dbReference type="SAM" id="Phobius"/>
    </source>
</evidence>
<dbReference type="OrthoDB" id="7822309at2"/>
<gene>
    <name evidence="2" type="ORF">PSM7751_00334</name>
</gene>
<evidence type="ECO:0000313" key="3">
    <source>
        <dbReference type="Proteomes" id="UP000193963"/>
    </source>
</evidence>
<organism evidence="2 3">
    <name type="scientific">Pseudooceanicola marinus</name>
    <dbReference type="NCBI Taxonomy" id="396013"/>
    <lineage>
        <taxon>Bacteria</taxon>
        <taxon>Pseudomonadati</taxon>
        <taxon>Pseudomonadota</taxon>
        <taxon>Alphaproteobacteria</taxon>
        <taxon>Rhodobacterales</taxon>
        <taxon>Paracoccaceae</taxon>
        <taxon>Pseudooceanicola</taxon>
    </lineage>
</organism>
<dbReference type="RefSeq" id="WP_085886252.1">
    <property type="nucleotide sequence ID" value="NZ_FWFN01000001.1"/>
</dbReference>